<accession>A0A9P0A760</accession>
<gene>
    <name evidence="1" type="ORF">BEMITA_LOCUS4850</name>
</gene>
<reference evidence="1" key="1">
    <citation type="submission" date="2021-12" db="EMBL/GenBank/DDBJ databases">
        <authorList>
            <person name="King R."/>
        </authorList>
    </citation>
    <scope>NUCLEOTIDE SEQUENCE</scope>
</reference>
<proteinExistence type="predicted"/>
<keyword evidence="2" id="KW-1185">Reference proteome</keyword>
<evidence type="ECO:0000313" key="2">
    <source>
        <dbReference type="Proteomes" id="UP001152759"/>
    </source>
</evidence>
<dbReference type="EMBL" id="OU963863">
    <property type="protein sequence ID" value="CAH0385646.1"/>
    <property type="molecule type" value="Genomic_DNA"/>
</dbReference>
<name>A0A9P0A760_BEMTA</name>
<dbReference type="GO" id="GO:0005634">
    <property type="term" value="C:nucleus"/>
    <property type="evidence" value="ECO:0007669"/>
    <property type="project" value="InterPro"/>
</dbReference>
<dbReference type="Proteomes" id="UP001152759">
    <property type="component" value="Chromosome 2"/>
</dbReference>
<dbReference type="InterPro" id="IPR006886">
    <property type="entry name" value="RNA_pol_III_Rpc5"/>
</dbReference>
<dbReference type="AlphaFoldDB" id="A0A9P0A760"/>
<sequence length="61" mass="7079">MSTSDEDPVIKEIPVYLSNALQDRLYVYQYPTKPCGDGYCTSDITKTFLSFLFRKYAFPKI</sequence>
<protein>
    <submittedName>
        <fullName evidence="1">Uncharacterized protein</fullName>
    </submittedName>
</protein>
<dbReference type="GO" id="GO:0006351">
    <property type="term" value="P:DNA-templated transcription"/>
    <property type="evidence" value="ECO:0007669"/>
    <property type="project" value="InterPro"/>
</dbReference>
<evidence type="ECO:0000313" key="1">
    <source>
        <dbReference type="EMBL" id="CAH0385646.1"/>
    </source>
</evidence>
<dbReference type="Pfam" id="PF04801">
    <property type="entry name" value="RPC5"/>
    <property type="match status" value="1"/>
</dbReference>
<organism evidence="1 2">
    <name type="scientific">Bemisia tabaci</name>
    <name type="common">Sweetpotato whitefly</name>
    <name type="synonym">Aleurodes tabaci</name>
    <dbReference type="NCBI Taxonomy" id="7038"/>
    <lineage>
        <taxon>Eukaryota</taxon>
        <taxon>Metazoa</taxon>
        <taxon>Ecdysozoa</taxon>
        <taxon>Arthropoda</taxon>
        <taxon>Hexapoda</taxon>
        <taxon>Insecta</taxon>
        <taxon>Pterygota</taxon>
        <taxon>Neoptera</taxon>
        <taxon>Paraneoptera</taxon>
        <taxon>Hemiptera</taxon>
        <taxon>Sternorrhyncha</taxon>
        <taxon>Aleyrodoidea</taxon>
        <taxon>Aleyrodidae</taxon>
        <taxon>Aleyrodinae</taxon>
        <taxon>Bemisia</taxon>
    </lineage>
</organism>